<protein>
    <recommendedName>
        <fullName evidence="3">Flagellar hook-length control protein FliK</fullName>
    </recommendedName>
</protein>
<reference evidence="2" key="1">
    <citation type="journal article" date="2019" name="Int. J. Syst. Evol. Microbiol.">
        <title>The Global Catalogue of Microorganisms (GCM) 10K type strain sequencing project: providing services to taxonomists for standard genome sequencing and annotation.</title>
        <authorList>
            <consortium name="The Broad Institute Genomics Platform"/>
            <consortium name="The Broad Institute Genome Sequencing Center for Infectious Disease"/>
            <person name="Wu L."/>
            <person name="Ma J."/>
        </authorList>
    </citation>
    <scope>NUCLEOTIDE SEQUENCE [LARGE SCALE GENOMIC DNA]</scope>
    <source>
        <strain evidence="2">KCTC 23701</strain>
    </source>
</reference>
<evidence type="ECO:0008006" key="3">
    <source>
        <dbReference type="Google" id="ProtNLM"/>
    </source>
</evidence>
<sequence length="320" mass="33126">MTPALNPLSAPVAAPSTGAATLPQGAALTVGSLLQVTIVTGREGDRHLTGLTDAGQRLALPQLAGRAVVPGDVLLLRVLATMPQLQLAVVDEAPAGASASVPPSSYAMQSVDQLALRRVGWAAPDLIAVAAGWRLLMQTRMATDVDPPQLPGGTPLPAWLLQADAGAALQRPHEMGETRWLYPAFAWGGLPLTLGLLEPDDNTPVPEDDDVEPVLLLTVQLPVIGLVALAVIPAGVGVRLQIRVASVTAGDLLRALQPALAAATLRAGCTLVECRIGTGRAGQRGGWRLRRRAVAPGLLAPRLFDVAAQVLQVLTVAHAP</sequence>
<comment type="caution">
    <text evidence="1">The sequence shown here is derived from an EMBL/GenBank/DDBJ whole genome shotgun (WGS) entry which is preliminary data.</text>
</comment>
<evidence type="ECO:0000313" key="2">
    <source>
        <dbReference type="Proteomes" id="UP000604737"/>
    </source>
</evidence>
<evidence type="ECO:0000313" key="1">
    <source>
        <dbReference type="EMBL" id="GHD63286.1"/>
    </source>
</evidence>
<dbReference type="RefSeq" id="WP_189460450.1">
    <property type="nucleotide sequence ID" value="NZ_BMYO01000005.1"/>
</dbReference>
<proteinExistence type="predicted"/>
<dbReference type="EMBL" id="BMYO01000005">
    <property type="protein sequence ID" value="GHD63286.1"/>
    <property type="molecule type" value="Genomic_DNA"/>
</dbReference>
<keyword evidence="2" id="KW-1185">Reference proteome</keyword>
<gene>
    <name evidence="1" type="ORF">GCM10007350_20410</name>
</gene>
<accession>A0ABQ3H3J7</accession>
<name>A0ABQ3H3J7_9NEIS</name>
<organism evidence="1 2">
    <name type="scientific">Jeongeupia chitinilytica</name>
    <dbReference type="NCBI Taxonomy" id="1041641"/>
    <lineage>
        <taxon>Bacteria</taxon>
        <taxon>Pseudomonadati</taxon>
        <taxon>Pseudomonadota</taxon>
        <taxon>Betaproteobacteria</taxon>
        <taxon>Neisseriales</taxon>
        <taxon>Chitinibacteraceae</taxon>
        <taxon>Jeongeupia</taxon>
    </lineage>
</organism>
<dbReference type="Proteomes" id="UP000604737">
    <property type="component" value="Unassembled WGS sequence"/>
</dbReference>